<dbReference type="SUPFAM" id="SSF56935">
    <property type="entry name" value="Porins"/>
    <property type="match status" value="1"/>
</dbReference>
<evidence type="ECO:0000256" key="1">
    <source>
        <dbReference type="ARBA" id="ARBA00004442"/>
    </source>
</evidence>
<dbReference type="InterPro" id="IPR057601">
    <property type="entry name" value="Oar-like_b-barrel"/>
</dbReference>
<feature type="signal peptide" evidence="4">
    <location>
        <begin position="1"/>
        <end position="26"/>
    </location>
</feature>
<dbReference type="Pfam" id="PF13620">
    <property type="entry name" value="CarboxypepD_reg"/>
    <property type="match status" value="1"/>
</dbReference>
<dbReference type="SUPFAM" id="SSF49464">
    <property type="entry name" value="Carboxypeptidase regulatory domain-like"/>
    <property type="match status" value="1"/>
</dbReference>
<evidence type="ECO:0000259" key="5">
    <source>
        <dbReference type="Pfam" id="PF07715"/>
    </source>
</evidence>
<dbReference type="Pfam" id="PF07715">
    <property type="entry name" value="Plug"/>
    <property type="match status" value="1"/>
</dbReference>
<keyword evidence="4" id="KW-0732">Signal</keyword>
<dbReference type="RefSeq" id="WP_073325146.1">
    <property type="nucleotide sequence ID" value="NZ_FQWD01000008.1"/>
</dbReference>
<dbReference type="Proteomes" id="UP000184520">
    <property type="component" value="Unassembled WGS sequence"/>
</dbReference>
<evidence type="ECO:0000313" key="7">
    <source>
        <dbReference type="EMBL" id="SHH28994.1"/>
    </source>
</evidence>
<dbReference type="OrthoDB" id="9768147at2"/>
<keyword evidence="7" id="KW-0675">Receptor</keyword>
<evidence type="ECO:0000259" key="6">
    <source>
        <dbReference type="Pfam" id="PF25183"/>
    </source>
</evidence>
<name>A0A1M5RRV5_9ALTE</name>
<accession>A0A1M5RRV5</accession>
<dbReference type="Pfam" id="PF25183">
    <property type="entry name" value="OMP_b-brl_4"/>
    <property type="match status" value="1"/>
</dbReference>
<dbReference type="InterPro" id="IPR012910">
    <property type="entry name" value="Plug_dom"/>
</dbReference>
<evidence type="ECO:0000256" key="4">
    <source>
        <dbReference type="SAM" id="SignalP"/>
    </source>
</evidence>
<dbReference type="STRING" id="634436.SAMN05216361_4211"/>
<dbReference type="Gene3D" id="2.40.170.20">
    <property type="entry name" value="TonB-dependent receptor, beta-barrel domain"/>
    <property type="match status" value="1"/>
</dbReference>
<protein>
    <submittedName>
        <fullName evidence="7">TonB-dependent Receptor Plug Domain</fullName>
    </submittedName>
</protein>
<feature type="domain" description="TonB-dependent transporter Oar-like beta-barrel" evidence="6">
    <location>
        <begin position="246"/>
        <end position="974"/>
    </location>
</feature>
<dbReference type="InterPro" id="IPR036942">
    <property type="entry name" value="Beta-barrel_TonB_sf"/>
</dbReference>
<evidence type="ECO:0000256" key="3">
    <source>
        <dbReference type="ARBA" id="ARBA00023237"/>
    </source>
</evidence>
<dbReference type="Gene3D" id="2.170.130.10">
    <property type="entry name" value="TonB-dependent receptor, plug domain"/>
    <property type="match status" value="1"/>
</dbReference>
<gene>
    <name evidence="7" type="ORF">SAMN05216361_4211</name>
</gene>
<dbReference type="InterPro" id="IPR037066">
    <property type="entry name" value="Plug_dom_sf"/>
</dbReference>
<keyword evidence="8" id="KW-1185">Reference proteome</keyword>
<reference evidence="8" key="1">
    <citation type="submission" date="2016-11" db="EMBL/GenBank/DDBJ databases">
        <authorList>
            <person name="Varghese N."/>
            <person name="Submissions S."/>
        </authorList>
    </citation>
    <scope>NUCLEOTIDE SEQUENCE [LARGE SCALE GENOMIC DNA]</scope>
    <source>
        <strain evidence="8">CGMCC 1.8995</strain>
    </source>
</reference>
<dbReference type="AlphaFoldDB" id="A0A1M5RRV5"/>
<feature type="domain" description="TonB-dependent receptor plug" evidence="5">
    <location>
        <begin position="138"/>
        <end position="237"/>
    </location>
</feature>
<evidence type="ECO:0000256" key="2">
    <source>
        <dbReference type="ARBA" id="ARBA00023136"/>
    </source>
</evidence>
<dbReference type="InterPro" id="IPR008969">
    <property type="entry name" value="CarboxyPept-like_regulatory"/>
</dbReference>
<dbReference type="Gene3D" id="2.60.40.1120">
    <property type="entry name" value="Carboxypeptidase-like, regulatory domain"/>
    <property type="match status" value="1"/>
</dbReference>
<keyword evidence="3" id="KW-0998">Cell outer membrane</keyword>
<keyword evidence="2" id="KW-0472">Membrane</keyword>
<dbReference type="EMBL" id="FQWD01000008">
    <property type="protein sequence ID" value="SHH28994.1"/>
    <property type="molecule type" value="Genomic_DNA"/>
</dbReference>
<sequence length="1055" mass="116956">MMTKSKLNRVAIAVAMSVGLSAAAIAQETSSSIKGTLVGPMGNPAAGTTVTITHMPSGSSKVITLGANGQFSLQGLRVGGPYTIELDSDKFDDKTISDVYLQLGEPLVLNLALTDDASMERIEVTASQIGSNVFGQKSPASIFDLDDIQSAPAANRDLKDIVRLDPRISISESDGEEAIICGGGNPRFSSLTVDGVRMNDSFGLNQNGYPTVRMPFSFDAIDQVAVELAPFDVQYGGFTACNINAVTKSGTNEVHGSVFFDYTSDSLMGDKVEDTDVNTGDFTEKRYGVNVGFPLIKDELFFFGAYEKLEGAQIFSYGPFGNQVSQEDLDRIRQIAADVYDYDIGGMPGSMPVEDEKVLVKLDWNINDNHRASLVYNYNDGFRIDQSDDYSTALSLSSHFYEVGAKLNSTVASLYSDWSDNFSTEVRLGKISLTNRQNSLDKDSGFGEVRIDRVNGADVYIGPDDSRQSNEMDWNSSTAKIAGTYYFDNHTVTAGFEWESLEAFNLFMQHTIGEYRFDTIDDFENGRVDDIYYNNSAGTNNPSDAAQRFTYETQTFYIQDEWVIDDLTLLFGLRYDKYTSDDKPKYNEVFANRYGFDNTATFDGIDLLQPRFGFNYVLNDSMELRGGVGLYSGGNPNVWLSNSFSNDGITNIDTYRSDFYLFDENGVNVPISGDGRLIYNPIQEMYDQVANANPSLGDEPSTNAVDPNFEIPSEYKFNLGFTWVTEDDYTFQADILHSQKRDSAQIVNVGYDTENVTYAADGRPIYDYIQVGSDSDGDPVFRSFRKSDLVLTNAAQDGKSTTISVAADKTYDFGLSVNVGYAYNKSEDVTPMASSVAYSNFTNFASSDPLNPGLATSNYEVPHRFTFNFRYSAEFIDGYKTSFSLFGSRQKGRPFSYTFDSINIGEAQYGTDNALLYIPEVDDPIVTYADGFNLDEFNAFIDSAGLARGQIAGRNSQNARWYTRVDFRIDQQLPGFMEGHKANAYFIIKNVGNFLNDDWGVRRIGPFVSAPVLDASLNSDGTYTFNEFLSGNTNQNGFFTEQSLWQIRMGVKYSF</sequence>
<proteinExistence type="predicted"/>
<dbReference type="GO" id="GO:0009279">
    <property type="term" value="C:cell outer membrane"/>
    <property type="evidence" value="ECO:0007669"/>
    <property type="project" value="UniProtKB-SubCell"/>
</dbReference>
<organism evidence="7 8">
    <name type="scientific">Marisediminitalea aggregata</name>
    <dbReference type="NCBI Taxonomy" id="634436"/>
    <lineage>
        <taxon>Bacteria</taxon>
        <taxon>Pseudomonadati</taxon>
        <taxon>Pseudomonadota</taxon>
        <taxon>Gammaproteobacteria</taxon>
        <taxon>Alteromonadales</taxon>
        <taxon>Alteromonadaceae</taxon>
        <taxon>Marisediminitalea</taxon>
    </lineage>
</organism>
<comment type="subcellular location">
    <subcellularLocation>
        <location evidence="1">Cell outer membrane</location>
    </subcellularLocation>
</comment>
<evidence type="ECO:0000313" key="8">
    <source>
        <dbReference type="Proteomes" id="UP000184520"/>
    </source>
</evidence>
<feature type="chain" id="PRO_5012319150" evidence="4">
    <location>
        <begin position="27"/>
        <end position="1055"/>
    </location>
</feature>